<dbReference type="Gene3D" id="1.10.287.40">
    <property type="entry name" value="Serine-tRNA synthetase, tRNA binding domain"/>
    <property type="match status" value="1"/>
</dbReference>
<evidence type="ECO:0000256" key="12">
    <source>
        <dbReference type="HAMAP-Rule" id="MF_00176"/>
    </source>
</evidence>
<feature type="site" description="Important for serine binding" evidence="13">
    <location>
        <position position="382"/>
    </location>
</feature>
<dbReference type="InterPro" id="IPR006195">
    <property type="entry name" value="aa-tRNA-synth_II"/>
</dbReference>
<feature type="binding site" evidence="12 14">
    <location>
        <begin position="258"/>
        <end position="260"/>
    </location>
    <ligand>
        <name>ATP</name>
        <dbReference type="ChEBI" id="CHEBI:30616"/>
    </ligand>
</feature>
<keyword evidence="7 12" id="KW-0067">ATP-binding</keyword>
<dbReference type="InterPro" id="IPR002314">
    <property type="entry name" value="aa-tRNA-synt_IIb"/>
</dbReference>
<dbReference type="InterPro" id="IPR010978">
    <property type="entry name" value="tRNA-bd_arm"/>
</dbReference>
<dbReference type="UniPathway" id="UPA00906">
    <property type="reaction ID" value="UER00895"/>
</dbReference>
<dbReference type="GO" id="GO:0005737">
    <property type="term" value="C:cytoplasm"/>
    <property type="evidence" value="ECO:0007669"/>
    <property type="project" value="UniProtKB-SubCell"/>
</dbReference>
<feature type="binding site" evidence="13">
    <location>
        <position position="258"/>
    </location>
    <ligand>
        <name>L-serine</name>
        <dbReference type="ChEBI" id="CHEBI:33384"/>
    </ligand>
</feature>
<dbReference type="InterPro" id="IPR033729">
    <property type="entry name" value="SerRS_core"/>
</dbReference>
<evidence type="ECO:0000256" key="15">
    <source>
        <dbReference type="SAM" id="Coils"/>
    </source>
</evidence>
<dbReference type="SUPFAM" id="SSF55681">
    <property type="entry name" value="Class II aaRS and biotin synthetases"/>
    <property type="match status" value="1"/>
</dbReference>
<comment type="similarity">
    <text evidence="3 12">Belongs to the class-II aminoacyl-tRNA synthetase family. Type-1 seryl-tRNA synthetase subfamily.</text>
</comment>
<dbReference type="HAMAP" id="MF_00176">
    <property type="entry name" value="Ser_tRNA_synth_type1"/>
    <property type="match status" value="1"/>
</dbReference>
<protein>
    <recommendedName>
        <fullName evidence="12">Serine--tRNA ligase</fullName>
        <ecNumber evidence="12">6.1.1.11</ecNumber>
    </recommendedName>
    <alternativeName>
        <fullName evidence="12">Seryl-tRNA synthetase</fullName>
        <shortName evidence="12">SerRS</shortName>
    </alternativeName>
    <alternativeName>
        <fullName evidence="12">Seryl-tRNA(Ser/Sec) synthetase</fullName>
    </alternativeName>
</protein>
<dbReference type="GO" id="GO:0016260">
    <property type="term" value="P:selenocysteine biosynthetic process"/>
    <property type="evidence" value="ECO:0007669"/>
    <property type="project" value="UniProtKB-UniRule"/>
</dbReference>
<dbReference type="Proteomes" id="UP000176429">
    <property type="component" value="Unassembled WGS sequence"/>
</dbReference>
<dbReference type="PROSITE" id="PS50862">
    <property type="entry name" value="AA_TRNA_LIGASE_II"/>
    <property type="match status" value="1"/>
</dbReference>
<evidence type="ECO:0000256" key="14">
    <source>
        <dbReference type="PIRSR" id="PIRSR001529-2"/>
    </source>
</evidence>
<dbReference type="InterPro" id="IPR042103">
    <property type="entry name" value="SerRS_1_N_sf"/>
</dbReference>
<comment type="subcellular location">
    <subcellularLocation>
        <location evidence="1 12">Cytoplasm</location>
    </subcellularLocation>
</comment>
<evidence type="ECO:0000259" key="16">
    <source>
        <dbReference type="PROSITE" id="PS50862"/>
    </source>
</evidence>
<comment type="domain">
    <text evidence="12">Consists of two distinct domains, a catalytic core and a N-terminal extension that is involved in tRNA binding.</text>
</comment>
<evidence type="ECO:0000313" key="18">
    <source>
        <dbReference type="Proteomes" id="UP000176429"/>
    </source>
</evidence>
<feature type="coiled-coil region" evidence="15">
    <location>
        <begin position="64"/>
        <end position="94"/>
    </location>
</feature>
<dbReference type="PRINTS" id="PR00981">
    <property type="entry name" value="TRNASYNTHSER"/>
</dbReference>
<gene>
    <name evidence="12" type="primary">serS</name>
    <name evidence="17" type="ORF">A3H68_01460</name>
</gene>
<feature type="binding site" evidence="12">
    <location>
        <begin position="227"/>
        <end position="229"/>
    </location>
    <ligand>
        <name>L-serine</name>
        <dbReference type="ChEBI" id="CHEBI:33384"/>
    </ligand>
</feature>
<dbReference type="PANTHER" id="PTHR43697:SF1">
    <property type="entry name" value="SERINE--TRNA LIGASE"/>
    <property type="match status" value="1"/>
</dbReference>
<accession>A0A1G2NWB7</accession>
<dbReference type="GO" id="GO:0004828">
    <property type="term" value="F:serine-tRNA ligase activity"/>
    <property type="evidence" value="ECO:0007669"/>
    <property type="project" value="UniProtKB-UniRule"/>
</dbReference>
<feature type="binding site" evidence="12 13">
    <location>
        <position position="281"/>
    </location>
    <ligand>
        <name>L-serine</name>
        <dbReference type="ChEBI" id="CHEBI:33384"/>
    </ligand>
</feature>
<reference evidence="17 18" key="1">
    <citation type="journal article" date="2016" name="Nat. Commun.">
        <title>Thousands of microbial genomes shed light on interconnected biogeochemical processes in an aquifer system.</title>
        <authorList>
            <person name="Anantharaman K."/>
            <person name="Brown C.T."/>
            <person name="Hug L.A."/>
            <person name="Sharon I."/>
            <person name="Castelle C.J."/>
            <person name="Probst A.J."/>
            <person name="Thomas B.C."/>
            <person name="Singh A."/>
            <person name="Wilkins M.J."/>
            <person name="Karaoz U."/>
            <person name="Brodie E.L."/>
            <person name="Williams K.H."/>
            <person name="Hubbard S.S."/>
            <person name="Banfield J.F."/>
        </authorList>
    </citation>
    <scope>NUCLEOTIDE SEQUENCE [LARGE SCALE GENOMIC DNA]</scope>
</reference>
<sequence length="421" mass="47877">MLDIKFIRDNKDLVAAGAKKKHIEINLDELVSVDDERKKIMQSIETKRANQKVMGDNMAKMQSGQDKAAKLEELKAIKEEIQKEEETLKGIISKWQTLMIQVPNIPDISVPEGESDAQNVEVKNWGEPPVFDFKPKSHIELMEGLSMLDLERGTKIAGFRGYVLRGAGARLSFALWQYGWQFFLKKGFEPFIMPSLVKRELLLGSGYLPQGEEDLYKTQDGEYLAGTAEVPAMGFWSGEVLKKESLPMKHLAFSPCFRREAGSHGKDTKGVMRVHEFFKLEQVILCEASHEQSVRLHEEINRNTEELMESIGIPYRTVINCSGDLGLGQVKKYDIELWVPSEGKYREISSASYFHDFQTRRLNIRYRDGEEKLRFAHSLNCTALPTPRALIALIENNQRADGSIKIPEVLAPLFGEKEIRA</sequence>
<evidence type="ECO:0000256" key="11">
    <source>
        <dbReference type="ARBA" id="ARBA00048823"/>
    </source>
</evidence>
<keyword evidence="15" id="KW-0175">Coiled coil</keyword>
<dbReference type="EC" id="6.1.1.11" evidence="12"/>
<comment type="catalytic activity">
    <reaction evidence="10 12">
        <text>tRNA(Sec) + L-serine + ATP = L-seryl-tRNA(Sec) + AMP + diphosphate + H(+)</text>
        <dbReference type="Rhea" id="RHEA:42580"/>
        <dbReference type="Rhea" id="RHEA-COMP:9742"/>
        <dbReference type="Rhea" id="RHEA-COMP:10128"/>
        <dbReference type="ChEBI" id="CHEBI:15378"/>
        <dbReference type="ChEBI" id="CHEBI:30616"/>
        <dbReference type="ChEBI" id="CHEBI:33019"/>
        <dbReference type="ChEBI" id="CHEBI:33384"/>
        <dbReference type="ChEBI" id="CHEBI:78442"/>
        <dbReference type="ChEBI" id="CHEBI:78533"/>
        <dbReference type="ChEBI" id="CHEBI:456215"/>
        <dbReference type="EC" id="6.1.1.11"/>
    </reaction>
</comment>
<evidence type="ECO:0000256" key="3">
    <source>
        <dbReference type="ARBA" id="ARBA00010728"/>
    </source>
</evidence>
<dbReference type="SUPFAM" id="SSF46589">
    <property type="entry name" value="tRNA-binding arm"/>
    <property type="match status" value="1"/>
</dbReference>
<comment type="function">
    <text evidence="12">Catalyzes the attachment of serine to tRNA(Ser). Is also able to aminoacylate tRNA(Sec) with serine, to form the misacylated tRNA L-seryl-tRNA(Sec), which will be further converted into selenocysteinyl-tRNA(Sec).</text>
</comment>
<keyword evidence="6 12" id="KW-0547">Nucleotide-binding</keyword>
<keyword evidence="8 12" id="KW-0648">Protein biosynthesis</keyword>
<dbReference type="GO" id="GO:0006434">
    <property type="term" value="P:seryl-tRNA aminoacylation"/>
    <property type="evidence" value="ECO:0007669"/>
    <property type="project" value="UniProtKB-UniRule"/>
</dbReference>
<dbReference type="InterPro" id="IPR002317">
    <property type="entry name" value="Ser-tRNA-ligase_type_1"/>
</dbReference>
<proteinExistence type="inferred from homology"/>
<feature type="domain" description="Aminoacyl-transfer RNA synthetases class-II family profile" evidence="16">
    <location>
        <begin position="132"/>
        <end position="407"/>
    </location>
</feature>
<dbReference type="GO" id="GO:0005524">
    <property type="term" value="F:ATP binding"/>
    <property type="evidence" value="ECO:0007669"/>
    <property type="project" value="UniProtKB-UniRule"/>
</dbReference>
<dbReference type="Pfam" id="PF02403">
    <property type="entry name" value="Seryl_tRNA_N"/>
    <property type="match status" value="1"/>
</dbReference>
<keyword evidence="9 12" id="KW-0030">Aminoacyl-tRNA synthetase</keyword>
<evidence type="ECO:0000256" key="5">
    <source>
        <dbReference type="ARBA" id="ARBA00022598"/>
    </source>
</evidence>
<feature type="binding site" evidence="12">
    <location>
        <position position="382"/>
    </location>
    <ligand>
        <name>L-serine</name>
        <dbReference type="ChEBI" id="CHEBI:33384"/>
    </ligand>
</feature>
<dbReference type="PIRSF" id="PIRSF001529">
    <property type="entry name" value="Ser-tRNA-synth_IIa"/>
    <property type="match status" value="1"/>
</dbReference>
<comment type="catalytic activity">
    <reaction evidence="11 12">
        <text>tRNA(Ser) + L-serine + ATP = L-seryl-tRNA(Ser) + AMP + diphosphate + H(+)</text>
        <dbReference type="Rhea" id="RHEA:12292"/>
        <dbReference type="Rhea" id="RHEA-COMP:9669"/>
        <dbReference type="Rhea" id="RHEA-COMP:9703"/>
        <dbReference type="ChEBI" id="CHEBI:15378"/>
        <dbReference type="ChEBI" id="CHEBI:30616"/>
        <dbReference type="ChEBI" id="CHEBI:33019"/>
        <dbReference type="ChEBI" id="CHEBI:33384"/>
        <dbReference type="ChEBI" id="CHEBI:78442"/>
        <dbReference type="ChEBI" id="CHEBI:78533"/>
        <dbReference type="ChEBI" id="CHEBI:456215"/>
        <dbReference type="EC" id="6.1.1.11"/>
    </reaction>
</comment>
<keyword evidence="4 12" id="KW-0963">Cytoplasm</keyword>
<feature type="binding site" evidence="12">
    <location>
        <position position="274"/>
    </location>
    <ligand>
        <name>ATP</name>
        <dbReference type="ChEBI" id="CHEBI:30616"/>
    </ligand>
</feature>
<dbReference type="NCBIfam" id="TIGR00414">
    <property type="entry name" value="serS"/>
    <property type="match status" value="1"/>
</dbReference>
<evidence type="ECO:0000256" key="13">
    <source>
        <dbReference type="PIRSR" id="PIRSR001529-1"/>
    </source>
</evidence>
<evidence type="ECO:0000256" key="7">
    <source>
        <dbReference type="ARBA" id="ARBA00022840"/>
    </source>
</evidence>
<dbReference type="Gene3D" id="3.30.930.10">
    <property type="entry name" value="Bira Bifunctional Protein, Domain 2"/>
    <property type="match status" value="1"/>
</dbReference>
<evidence type="ECO:0000256" key="1">
    <source>
        <dbReference type="ARBA" id="ARBA00004496"/>
    </source>
</evidence>
<feature type="binding site" evidence="12 14">
    <location>
        <begin position="347"/>
        <end position="350"/>
    </location>
    <ligand>
        <name>ATP</name>
        <dbReference type="ChEBI" id="CHEBI:30616"/>
    </ligand>
</feature>
<comment type="pathway">
    <text evidence="2 12">Aminoacyl-tRNA biosynthesis; selenocysteinyl-tRNA(Sec) biosynthesis; L-seryl-tRNA(Sec) from L-serine and tRNA(Sec): step 1/1.</text>
</comment>
<dbReference type="CDD" id="cd00770">
    <property type="entry name" value="SerRS_core"/>
    <property type="match status" value="1"/>
</dbReference>
<evidence type="ECO:0000256" key="4">
    <source>
        <dbReference type="ARBA" id="ARBA00022490"/>
    </source>
</evidence>
<evidence type="ECO:0000256" key="8">
    <source>
        <dbReference type="ARBA" id="ARBA00022917"/>
    </source>
</evidence>
<feature type="binding site" evidence="13">
    <location>
        <position position="380"/>
    </location>
    <ligand>
        <name>L-serine</name>
        <dbReference type="ChEBI" id="CHEBI:33384"/>
    </ligand>
</feature>
<comment type="caution">
    <text evidence="17">The sequence shown here is derived from an EMBL/GenBank/DDBJ whole genome shotgun (WGS) entry which is preliminary data.</text>
</comment>
<comment type="subunit">
    <text evidence="12">Homodimer. The tRNA molecule binds across the dimer.</text>
</comment>
<feature type="binding site" evidence="13">
    <location>
        <position position="227"/>
    </location>
    <ligand>
        <name>L-serine</name>
        <dbReference type="ChEBI" id="CHEBI:33384"/>
    </ligand>
</feature>
<dbReference type="EMBL" id="MHSH01000052">
    <property type="protein sequence ID" value="OHA40395.1"/>
    <property type="molecule type" value="Genomic_DNA"/>
</dbReference>
<dbReference type="PANTHER" id="PTHR43697">
    <property type="entry name" value="SERYL-TRNA SYNTHETASE"/>
    <property type="match status" value="1"/>
</dbReference>
<dbReference type="AlphaFoldDB" id="A0A1G2NWB7"/>
<evidence type="ECO:0000313" key="17">
    <source>
        <dbReference type="EMBL" id="OHA40395.1"/>
    </source>
</evidence>
<name>A0A1G2NWB7_9BACT</name>
<dbReference type="InterPro" id="IPR015866">
    <property type="entry name" value="Ser-tRNA-synth_1_N"/>
</dbReference>
<keyword evidence="5 12" id="KW-0436">Ligase</keyword>
<feature type="binding site" evidence="14">
    <location>
        <begin position="274"/>
        <end position="277"/>
    </location>
    <ligand>
        <name>ATP</name>
        <dbReference type="ChEBI" id="CHEBI:30616"/>
    </ligand>
</feature>
<dbReference type="InterPro" id="IPR045864">
    <property type="entry name" value="aa-tRNA-synth_II/BPL/LPL"/>
</dbReference>
<evidence type="ECO:0000256" key="10">
    <source>
        <dbReference type="ARBA" id="ARBA00047929"/>
    </source>
</evidence>
<dbReference type="Pfam" id="PF00587">
    <property type="entry name" value="tRNA-synt_2b"/>
    <property type="match status" value="1"/>
</dbReference>
<organism evidence="17 18">
    <name type="scientific">Candidatus Taylorbacteria bacterium RIFCSPLOWO2_02_FULL_46_40</name>
    <dbReference type="NCBI Taxonomy" id="1802329"/>
    <lineage>
        <taxon>Bacteria</taxon>
        <taxon>Candidatus Tayloriibacteriota</taxon>
    </lineage>
</organism>
<evidence type="ECO:0000256" key="2">
    <source>
        <dbReference type="ARBA" id="ARBA00005045"/>
    </source>
</evidence>
<evidence type="ECO:0000256" key="9">
    <source>
        <dbReference type="ARBA" id="ARBA00023146"/>
    </source>
</evidence>
<evidence type="ECO:0000256" key="6">
    <source>
        <dbReference type="ARBA" id="ARBA00022741"/>
    </source>
</evidence>